<dbReference type="GO" id="GO:0004150">
    <property type="term" value="F:dihydroneopterin aldolase activity"/>
    <property type="evidence" value="ECO:0007669"/>
    <property type="project" value="InterPro"/>
</dbReference>
<gene>
    <name evidence="2" type="ordered locus">LFE_2160</name>
</gene>
<dbReference type="KEGG" id="lfc:LFE_2160"/>
<dbReference type="InterPro" id="IPR043133">
    <property type="entry name" value="GTP-CH-I_C/QueF"/>
</dbReference>
<evidence type="ECO:0000259" key="1">
    <source>
        <dbReference type="SMART" id="SM00905"/>
    </source>
</evidence>
<proteinExistence type="predicted"/>
<dbReference type="GO" id="GO:0006760">
    <property type="term" value="P:folic acid-containing compound metabolic process"/>
    <property type="evidence" value="ECO:0007669"/>
    <property type="project" value="InterPro"/>
</dbReference>
<dbReference type="Proteomes" id="UP000007382">
    <property type="component" value="Chromosome"/>
</dbReference>
<reference evidence="2 3" key="1">
    <citation type="journal article" date="2012" name="J. Bacteriol.">
        <title>Complete Genome Sequence of Leptospirillum ferrooxidans Strain C2-3, Isolated from a Fresh Volcanic Ash Deposit on the Island of Miyake, Japan.</title>
        <authorList>
            <person name="Fujimura R."/>
            <person name="Sato Y."/>
            <person name="Nishizawa T."/>
            <person name="Oshima K."/>
            <person name="Kim S.-W."/>
            <person name="Hattori M."/>
            <person name="Kamijo T."/>
            <person name="Ohta H."/>
        </authorList>
    </citation>
    <scope>NUCLEOTIDE SEQUENCE [LARGE SCALE GENOMIC DNA]</scope>
    <source>
        <strain evidence="2 3">C2-3</strain>
    </source>
</reference>
<dbReference type="Gene3D" id="3.30.1130.10">
    <property type="match status" value="1"/>
</dbReference>
<dbReference type="SUPFAM" id="SSF55620">
    <property type="entry name" value="Tetrahydrobiopterin biosynthesis enzymes-like"/>
    <property type="match status" value="1"/>
</dbReference>
<dbReference type="STRING" id="1162668.LFE_2160"/>
<dbReference type="InterPro" id="IPR006157">
    <property type="entry name" value="FolB_dom"/>
</dbReference>
<dbReference type="PATRIC" id="fig|1162668.3.peg.2558"/>
<protein>
    <submittedName>
        <fullName evidence="2">Putative dihydroneopterin aldolase</fullName>
    </submittedName>
</protein>
<dbReference type="Pfam" id="PF02152">
    <property type="entry name" value="FolB"/>
    <property type="match status" value="1"/>
</dbReference>
<dbReference type="SMART" id="SM00905">
    <property type="entry name" value="FolB"/>
    <property type="match status" value="1"/>
</dbReference>
<organism evidence="2 3">
    <name type="scientific">Leptospirillum ferrooxidans (strain C2-3)</name>
    <dbReference type="NCBI Taxonomy" id="1162668"/>
    <lineage>
        <taxon>Bacteria</taxon>
        <taxon>Pseudomonadati</taxon>
        <taxon>Nitrospirota</taxon>
        <taxon>Nitrospiria</taxon>
        <taxon>Nitrospirales</taxon>
        <taxon>Nitrospiraceae</taxon>
        <taxon>Leptospirillum</taxon>
    </lineage>
</organism>
<reference evidence="3" key="2">
    <citation type="submission" date="2012-03" db="EMBL/GenBank/DDBJ databases">
        <title>The complete genome sequence of the pioneer microbe on fresh volcanic deposit, Leptospirillum ferrooxidans strain C2-3.</title>
        <authorList>
            <person name="Fujimura R."/>
            <person name="Sato Y."/>
            <person name="Nishizawa T."/>
            <person name="Nanba K."/>
            <person name="Oshima K."/>
            <person name="Hattori M."/>
            <person name="Kamijo T."/>
            <person name="Ohta H."/>
        </authorList>
    </citation>
    <scope>NUCLEOTIDE SEQUENCE [LARGE SCALE GENOMIC DNA]</scope>
    <source>
        <strain evidence="3">C2-3</strain>
    </source>
</reference>
<dbReference type="EMBL" id="AP012342">
    <property type="protein sequence ID" value="BAM07833.1"/>
    <property type="molecule type" value="Genomic_DNA"/>
</dbReference>
<accession>I0IRD4</accession>
<keyword evidence="3" id="KW-1185">Reference proteome</keyword>
<dbReference type="AlphaFoldDB" id="I0IRD4"/>
<name>I0IRD4_LEPFC</name>
<sequence>MMVDTEILLSNLILPMHMGVTENERSQLQTILFSGIFTLDPKGNRSHLTDRIEDTVDYARLASAIKEFSSSLTPHLLESLGYLLGKHILDTLPGISKMSLTLTKTPSPLLRETGADVSIRITLNREGII</sequence>
<feature type="domain" description="Dihydroneopterin aldolase/epimerase" evidence="1">
    <location>
        <begin position="7"/>
        <end position="123"/>
    </location>
</feature>
<evidence type="ECO:0000313" key="3">
    <source>
        <dbReference type="Proteomes" id="UP000007382"/>
    </source>
</evidence>
<dbReference type="HOGENOM" id="CLU_1946154_0_0_0"/>
<evidence type="ECO:0000313" key="2">
    <source>
        <dbReference type="EMBL" id="BAM07833.1"/>
    </source>
</evidence>